<sequence length="456" mass="52276">MVDNKVYLSVSDLNFYISQKFKNDPYLHKVFLQGELSNFRFRMNSHQYFSLKDEKSKINVVMFRSFFEKLKFKPEEGMKVYVSGYVDVYGPQGSYQFYAQTMEPAGLGALYEQLRQLQEKLAKEGLFNEEHKKKIPLFPDRIAVVTSASGAVIHDIMVTANRRFPHAEIDLYPAKVQGDEAADTIVAALQQIQAQGDKYDVVIIGRGGGSLEDLWPFNEEKVVRQIYAMQMPVISSVGHETDTTLADLVADARAATPTAAAEYATPNLVDVLTQIVQLRARLYAAVQANIHTKRQILDRLKNAPVLQEPTRIYDQQIQQVDMLTHRLNQAMVNRLQHDGSTLRLLQERLKALNPSRKLEQLERERNFVVSNLFSTMNNYLKDQRNRLNRAMQQLDDISPLKTISRGYVYTTDQKGNTVTSVDQLKIDEKLKLHFKDGQVQVNVENIRREKNGNQEK</sequence>
<dbReference type="GO" id="GO:0008855">
    <property type="term" value="F:exodeoxyribonuclease VII activity"/>
    <property type="evidence" value="ECO:0007669"/>
    <property type="project" value="UniProtKB-UniRule"/>
</dbReference>
<dbReference type="RefSeq" id="WP_087284723.1">
    <property type="nucleotide sequence ID" value="NZ_CP021703.1"/>
</dbReference>
<proteinExistence type="inferred from homology"/>
<evidence type="ECO:0000256" key="5">
    <source>
        <dbReference type="HAMAP-Rule" id="MF_00378"/>
    </source>
</evidence>
<dbReference type="InterPro" id="IPR003753">
    <property type="entry name" value="Exonuc_VII_L"/>
</dbReference>
<dbReference type="InterPro" id="IPR020579">
    <property type="entry name" value="Exonuc_VII_lsu_C"/>
</dbReference>
<dbReference type="AlphaFoldDB" id="A0A1Y4I801"/>
<evidence type="ECO:0000256" key="6">
    <source>
        <dbReference type="RuleBase" id="RU004355"/>
    </source>
</evidence>
<keyword evidence="4 5" id="KW-0269">Exonuclease</keyword>
<evidence type="ECO:0000313" key="13">
    <source>
        <dbReference type="Proteomes" id="UP000216448"/>
    </source>
</evidence>
<dbReference type="GO" id="GO:0009318">
    <property type="term" value="C:exodeoxyribonuclease VII complex"/>
    <property type="evidence" value="ECO:0007669"/>
    <property type="project" value="UniProtKB-UniRule"/>
</dbReference>
<dbReference type="EMBL" id="DYYQ01000037">
    <property type="protein sequence ID" value="HJE49705.1"/>
    <property type="molecule type" value="Genomic_DNA"/>
</dbReference>
<comment type="function">
    <text evidence="5">Bidirectionally degrades single-stranded DNA into large acid-insoluble oligonucleotides, which are then degraded further into small acid-soluble oligonucleotides.</text>
</comment>
<protein>
    <recommendedName>
        <fullName evidence="5">Exodeoxyribonuclease 7 large subunit</fullName>
        <ecNumber evidence="5">3.1.11.6</ecNumber>
    </recommendedName>
    <alternativeName>
        <fullName evidence="5">Exodeoxyribonuclease VII large subunit</fullName>
        <shortName evidence="5">Exonuclease VII large subunit</shortName>
    </alternativeName>
</protein>
<evidence type="ECO:0000313" key="10">
    <source>
        <dbReference type="EMBL" id="PAB52294.1"/>
    </source>
</evidence>
<dbReference type="PANTHER" id="PTHR30008">
    <property type="entry name" value="EXODEOXYRIBONUCLEASE 7 LARGE SUBUNIT"/>
    <property type="match status" value="1"/>
</dbReference>
<evidence type="ECO:0000313" key="11">
    <source>
        <dbReference type="EMBL" id="PAB55426.1"/>
    </source>
</evidence>
<comment type="catalytic activity">
    <reaction evidence="5 6">
        <text>Exonucleolytic cleavage in either 5'- to 3'- or 3'- to 5'-direction to yield nucleoside 5'-phosphates.</text>
        <dbReference type="EC" id="3.1.11.6"/>
    </reaction>
</comment>
<evidence type="ECO:0000313" key="14">
    <source>
        <dbReference type="Proteomes" id="UP000732527"/>
    </source>
</evidence>
<organism evidence="9 14">
    <name type="scientific">Lactobacillus johnsonii</name>
    <dbReference type="NCBI Taxonomy" id="33959"/>
    <lineage>
        <taxon>Bacteria</taxon>
        <taxon>Bacillati</taxon>
        <taxon>Bacillota</taxon>
        <taxon>Bacilli</taxon>
        <taxon>Lactobacillales</taxon>
        <taxon>Lactobacillaceae</taxon>
        <taxon>Lactobacillus</taxon>
    </lineage>
</organism>
<keyword evidence="2 5" id="KW-0540">Nuclease</keyword>
<evidence type="ECO:0000256" key="4">
    <source>
        <dbReference type="ARBA" id="ARBA00022839"/>
    </source>
</evidence>
<dbReference type="Proteomes" id="UP000732527">
    <property type="component" value="Unassembled WGS sequence"/>
</dbReference>
<dbReference type="Proteomes" id="UP000216008">
    <property type="component" value="Unassembled WGS sequence"/>
</dbReference>
<dbReference type="GO" id="GO:0005737">
    <property type="term" value="C:cytoplasm"/>
    <property type="evidence" value="ECO:0007669"/>
    <property type="project" value="UniProtKB-SubCell"/>
</dbReference>
<evidence type="ECO:0000259" key="7">
    <source>
        <dbReference type="Pfam" id="PF02601"/>
    </source>
</evidence>
<dbReference type="EC" id="3.1.11.6" evidence="5"/>
<dbReference type="InterPro" id="IPR025824">
    <property type="entry name" value="OB-fold_nuc-bd_dom"/>
</dbReference>
<comment type="caution">
    <text evidence="9">The sequence shown here is derived from an EMBL/GenBank/DDBJ whole genome shotgun (WGS) entry which is preliminary data.</text>
</comment>
<dbReference type="GO" id="GO:0003676">
    <property type="term" value="F:nucleic acid binding"/>
    <property type="evidence" value="ECO:0007669"/>
    <property type="project" value="InterPro"/>
</dbReference>
<dbReference type="NCBIfam" id="TIGR00237">
    <property type="entry name" value="xseA"/>
    <property type="match status" value="1"/>
</dbReference>
<dbReference type="Proteomes" id="UP000216448">
    <property type="component" value="Unassembled WGS sequence"/>
</dbReference>
<reference evidence="9" key="3">
    <citation type="submission" date="2021-09" db="EMBL/GenBank/DDBJ databases">
        <authorList>
            <person name="Gilroy R."/>
        </authorList>
    </citation>
    <scope>NUCLEOTIDE SEQUENCE</scope>
    <source>
        <strain evidence="9">CHK192-2623</strain>
    </source>
</reference>
<reference evidence="12 13" key="1">
    <citation type="submission" date="2017-05" db="EMBL/GenBank/DDBJ databases">
        <title>Lactobacillus johnsonii from commercial turkeys.</title>
        <authorList>
            <person name="Johnson T.J."/>
            <person name="Youmans B."/>
        </authorList>
    </citation>
    <scope>NUCLEOTIDE SEQUENCE [LARGE SCALE GENOMIC DNA]</scope>
    <source>
        <strain evidence="11 12">UMNLJ114</strain>
        <strain evidence="10 13">UMNLJ54</strain>
    </source>
</reference>
<comment type="similarity">
    <text evidence="5 6">Belongs to the XseA family.</text>
</comment>
<dbReference type="Pfam" id="PF13742">
    <property type="entry name" value="tRNA_anti_2"/>
    <property type="match status" value="1"/>
</dbReference>
<dbReference type="Pfam" id="PF02601">
    <property type="entry name" value="Exonuc_VII_L"/>
    <property type="match status" value="1"/>
</dbReference>
<dbReference type="EMBL" id="NIBB01000047">
    <property type="protein sequence ID" value="PAB52294.1"/>
    <property type="molecule type" value="Genomic_DNA"/>
</dbReference>
<dbReference type="CDD" id="cd04489">
    <property type="entry name" value="ExoVII_LU_OBF"/>
    <property type="match status" value="1"/>
</dbReference>
<dbReference type="PANTHER" id="PTHR30008:SF0">
    <property type="entry name" value="EXODEOXYRIBONUCLEASE 7 LARGE SUBUNIT"/>
    <property type="match status" value="1"/>
</dbReference>
<name>A0A1Y4I801_LACJH</name>
<comment type="subcellular location">
    <subcellularLocation>
        <location evidence="5 6">Cytoplasm</location>
    </subcellularLocation>
</comment>
<dbReference type="EMBL" id="NIBD01000024">
    <property type="protein sequence ID" value="PAB55426.1"/>
    <property type="molecule type" value="Genomic_DNA"/>
</dbReference>
<evidence type="ECO:0000313" key="12">
    <source>
        <dbReference type="Proteomes" id="UP000216008"/>
    </source>
</evidence>
<comment type="subunit">
    <text evidence="5">Heterooligomer composed of large and small subunits.</text>
</comment>
<evidence type="ECO:0000256" key="2">
    <source>
        <dbReference type="ARBA" id="ARBA00022722"/>
    </source>
</evidence>
<reference evidence="9" key="2">
    <citation type="journal article" date="2021" name="PeerJ">
        <title>Extensive microbial diversity within the chicken gut microbiome revealed by metagenomics and culture.</title>
        <authorList>
            <person name="Gilroy R."/>
            <person name="Ravi A."/>
            <person name="Getino M."/>
            <person name="Pursley I."/>
            <person name="Horton D.L."/>
            <person name="Alikhan N.F."/>
            <person name="Baker D."/>
            <person name="Gharbi K."/>
            <person name="Hall N."/>
            <person name="Watson M."/>
            <person name="Adriaenssens E.M."/>
            <person name="Foster-Nyarko E."/>
            <person name="Jarju S."/>
            <person name="Secka A."/>
            <person name="Antonio M."/>
            <person name="Oren A."/>
            <person name="Chaudhuri R.R."/>
            <person name="La Ragione R."/>
            <person name="Hildebrand F."/>
            <person name="Pallen M.J."/>
        </authorList>
    </citation>
    <scope>NUCLEOTIDE SEQUENCE</scope>
    <source>
        <strain evidence="9">CHK192-2623</strain>
    </source>
</reference>
<dbReference type="HAMAP" id="MF_00378">
    <property type="entry name" value="Exonuc_7_L"/>
    <property type="match status" value="1"/>
</dbReference>
<evidence type="ECO:0000256" key="1">
    <source>
        <dbReference type="ARBA" id="ARBA00022490"/>
    </source>
</evidence>
<keyword evidence="1 5" id="KW-0963">Cytoplasm</keyword>
<keyword evidence="3 5" id="KW-0378">Hydrolase</keyword>
<dbReference type="GO" id="GO:0006308">
    <property type="term" value="P:DNA catabolic process"/>
    <property type="evidence" value="ECO:0007669"/>
    <property type="project" value="UniProtKB-UniRule"/>
</dbReference>
<accession>A0A1Y4I801</accession>
<evidence type="ECO:0000259" key="8">
    <source>
        <dbReference type="Pfam" id="PF13742"/>
    </source>
</evidence>
<feature type="domain" description="Exonuclease VII large subunit C-terminal" evidence="7">
    <location>
        <begin position="126"/>
        <end position="441"/>
    </location>
</feature>
<evidence type="ECO:0000256" key="3">
    <source>
        <dbReference type="ARBA" id="ARBA00022801"/>
    </source>
</evidence>
<gene>
    <name evidence="5 9" type="primary">xseA</name>
    <name evidence="10" type="ORF">A3P64_07360</name>
    <name evidence="11" type="ORF">A3Q24_04630</name>
    <name evidence="9" type="ORF">K8V69_05945</name>
</gene>
<feature type="domain" description="OB-fold nucleic acid binding" evidence="8">
    <location>
        <begin position="8"/>
        <end position="103"/>
    </location>
</feature>
<evidence type="ECO:0000313" key="9">
    <source>
        <dbReference type="EMBL" id="HJE49705.1"/>
    </source>
</evidence>